<evidence type="ECO:0000256" key="2">
    <source>
        <dbReference type="SAM" id="Phobius"/>
    </source>
</evidence>
<dbReference type="Pfam" id="PF26056">
    <property type="entry name" value="DUF8017"/>
    <property type="match status" value="1"/>
</dbReference>
<feature type="compositionally biased region" description="Pro residues" evidence="1">
    <location>
        <begin position="1"/>
        <end position="10"/>
    </location>
</feature>
<evidence type="ECO:0000313" key="5">
    <source>
        <dbReference type="Proteomes" id="UP000253779"/>
    </source>
</evidence>
<feature type="compositionally biased region" description="Pro residues" evidence="1">
    <location>
        <begin position="28"/>
        <end position="37"/>
    </location>
</feature>
<sequence>MTNGPQPPGGEYPHPWRQGQQHGGTEPAPRPAPPPWAAAPTVPSGIPAHPLPPVPPPPARPRGDRRRTAIVAVCAVAAVVAAAGIAGFLVFGGGDGGKPAAGPTPADSVAPSEKPADPEGPLVPGWKTVVNPTRGIAFDVPAEWAPKPGGWVTYVAEDSDPDEKPLIGFSAPAILKEKWCLSDDDLNGTQEETALASVGSRGERDARNAAEAARENARLWVYGSYAQPHEDKITTGPAEPYTTRSGLTGSVATATSSGVEAKGRCDFDGRATAFAFQDAKGQLVSWTFVGVRGVTDEVPDQTVRKILATVRLMPATG</sequence>
<dbReference type="InterPro" id="IPR058330">
    <property type="entry name" value="DUF8017"/>
</dbReference>
<proteinExistence type="predicted"/>
<feature type="compositionally biased region" description="Pro residues" evidence="1">
    <location>
        <begin position="49"/>
        <end position="60"/>
    </location>
</feature>
<feature type="transmembrane region" description="Helical" evidence="2">
    <location>
        <begin position="69"/>
        <end position="91"/>
    </location>
</feature>
<accession>A0AAD0VHQ1</accession>
<evidence type="ECO:0000313" key="4">
    <source>
        <dbReference type="EMBL" id="AXI75247.1"/>
    </source>
</evidence>
<dbReference type="RefSeq" id="WP_114933681.1">
    <property type="nucleotide sequence ID" value="NZ_CP030930.1"/>
</dbReference>
<gene>
    <name evidence="4" type="ORF">DTW94_31030</name>
</gene>
<keyword evidence="2" id="KW-0472">Membrane</keyword>
<dbReference type="AlphaFoldDB" id="A0AAD0VHQ1"/>
<feature type="domain" description="DUF8017" evidence="3">
    <location>
        <begin position="121"/>
        <end position="314"/>
    </location>
</feature>
<keyword evidence="2" id="KW-1133">Transmembrane helix</keyword>
<evidence type="ECO:0000256" key="1">
    <source>
        <dbReference type="SAM" id="MobiDB-lite"/>
    </source>
</evidence>
<feature type="region of interest" description="Disordered" evidence="1">
    <location>
        <begin position="99"/>
        <end position="125"/>
    </location>
</feature>
<evidence type="ECO:0000259" key="3">
    <source>
        <dbReference type="Pfam" id="PF26056"/>
    </source>
</evidence>
<organism evidence="4 5">
    <name type="scientific">Streptomyces cavourensis</name>
    <dbReference type="NCBI Taxonomy" id="67258"/>
    <lineage>
        <taxon>Bacteria</taxon>
        <taxon>Bacillati</taxon>
        <taxon>Actinomycetota</taxon>
        <taxon>Actinomycetes</taxon>
        <taxon>Kitasatosporales</taxon>
        <taxon>Streptomycetaceae</taxon>
        <taxon>Streptomyces</taxon>
    </lineage>
</organism>
<protein>
    <recommendedName>
        <fullName evidence="3">DUF8017 domain-containing protein</fullName>
    </recommendedName>
</protein>
<name>A0AAD0VHQ1_9ACTN</name>
<keyword evidence="2" id="KW-0812">Transmembrane</keyword>
<dbReference type="Proteomes" id="UP000253779">
    <property type="component" value="Chromosome"/>
</dbReference>
<dbReference type="EMBL" id="CP030930">
    <property type="protein sequence ID" value="AXI75247.1"/>
    <property type="molecule type" value="Genomic_DNA"/>
</dbReference>
<feature type="region of interest" description="Disordered" evidence="1">
    <location>
        <begin position="1"/>
        <end position="64"/>
    </location>
</feature>
<reference evidence="4 5" key="1">
    <citation type="submission" date="2018-07" db="EMBL/GenBank/DDBJ databases">
        <title>Complete genome sequence of soil actinomycete Streptomyces cavourensis tj430.</title>
        <authorList>
            <person name="Wang P."/>
            <person name="Huang Y."/>
        </authorList>
    </citation>
    <scope>NUCLEOTIDE SEQUENCE [LARGE SCALE GENOMIC DNA]</scope>
    <source>
        <strain evidence="4 5">TJ430</strain>
    </source>
</reference>